<protein>
    <submittedName>
        <fullName evidence="3">SseB family protein</fullName>
    </submittedName>
</protein>
<reference evidence="3 4" key="1">
    <citation type="submission" date="2022-04" db="EMBL/GenBank/DDBJ databases">
        <title>Genome diversity in the genus Frankia.</title>
        <authorList>
            <person name="Carlos-Shanley C."/>
            <person name="Hahn D."/>
        </authorList>
    </citation>
    <scope>NUCLEOTIDE SEQUENCE [LARGE SCALE GENOMIC DNA]</scope>
    <source>
        <strain evidence="3 4">Ag45/Mut15</strain>
    </source>
</reference>
<comment type="caution">
    <text evidence="3">The sequence shown here is derived from an EMBL/GenBank/DDBJ whole genome shotgun (WGS) entry which is preliminary data.</text>
</comment>
<organism evidence="3 4">
    <name type="scientific">Frankia umida</name>
    <dbReference type="NCBI Taxonomy" id="573489"/>
    <lineage>
        <taxon>Bacteria</taxon>
        <taxon>Bacillati</taxon>
        <taxon>Actinomycetota</taxon>
        <taxon>Actinomycetes</taxon>
        <taxon>Frankiales</taxon>
        <taxon>Frankiaceae</taxon>
        <taxon>Frankia</taxon>
    </lineage>
</organism>
<name>A0ABT0K3P3_9ACTN</name>
<feature type="region of interest" description="Disordered" evidence="1">
    <location>
        <begin position="135"/>
        <end position="167"/>
    </location>
</feature>
<dbReference type="Pfam" id="PF07179">
    <property type="entry name" value="SseB"/>
    <property type="match status" value="1"/>
</dbReference>
<proteinExistence type="predicted"/>
<dbReference type="Proteomes" id="UP001201873">
    <property type="component" value="Unassembled WGS sequence"/>
</dbReference>
<keyword evidence="4" id="KW-1185">Reference proteome</keyword>
<feature type="domain" description="SseB protein N-terminal" evidence="2">
    <location>
        <begin position="21"/>
        <end position="135"/>
    </location>
</feature>
<accession>A0ABT0K3P3</accession>
<evidence type="ECO:0000259" key="2">
    <source>
        <dbReference type="Pfam" id="PF07179"/>
    </source>
</evidence>
<dbReference type="RefSeq" id="WP_248826510.1">
    <property type="nucleotide sequence ID" value="NZ_JALKFT010000033.1"/>
</dbReference>
<evidence type="ECO:0000313" key="3">
    <source>
        <dbReference type="EMBL" id="MCK9878398.1"/>
    </source>
</evidence>
<evidence type="ECO:0000313" key="4">
    <source>
        <dbReference type="Proteomes" id="UP001201873"/>
    </source>
</evidence>
<gene>
    <name evidence="3" type="ORF">MXD59_21935</name>
</gene>
<evidence type="ECO:0000256" key="1">
    <source>
        <dbReference type="SAM" id="MobiDB-lite"/>
    </source>
</evidence>
<sequence length="286" mass="28518">MARDLLKPAGQGDQGEADAELARVLAAAGDTGRIDPAALTVALREARVFVGVEAQATSVDETTGADRGSEMALITLRTASGASALPVFTSVATLAAWRPAARPVPVAGPDAFAQAAQEGLGAMVIDVAGPHTASLDLLPAREPSPELDDQSLSALRPPTDPDGPLSRTRVRSALRALALPITAWPAELTARPAADPAPASSAPASPAAAAAEAASASPAGGAESGGRPVLVVMPRGRAGRQLDGVEVARLLSEQLGGGSGIAVLLVGAGLGQTLAVRRQLGHGLHA</sequence>
<dbReference type="InterPro" id="IPR009839">
    <property type="entry name" value="SseB_N"/>
</dbReference>
<dbReference type="EMBL" id="JALKFT010000033">
    <property type="protein sequence ID" value="MCK9878398.1"/>
    <property type="molecule type" value="Genomic_DNA"/>
</dbReference>